<dbReference type="EMBL" id="LAZR01048606">
    <property type="protein sequence ID" value="KKK91542.1"/>
    <property type="molecule type" value="Genomic_DNA"/>
</dbReference>
<reference evidence="1" key="1">
    <citation type="journal article" date="2015" name="Nature">
        <title>Complex archaea that bridge the gap between prokaryotes and eukaryotes.</title>
        <authorList>
            <person name="Spang A."/>
            <person name="Saw J.H."/>
            <person name="Jorgensen S.L."/>
            <person name="Zaremba-Niedzwiedzka K."/>
            <person name="Martijn J."/>
            <person name="Lind A.E."/>
            <person name="van Eijk R."/>
            <person name="Schleper C."/>
            <person name="Guy L."/>
            <person name="Ettema T.J."/>
        </authorList>
    </citation>
    <scope>NUCLEOTIDE SEQUENCE</scope>
</reference>
<name>A0A0F8ZCM7_9ZZZZ</name>
<proteinExistence type="predicted"/>
<sequence>DMQVGNKENWKDCRKPLGAKCVIEIKPEQVFEKMNSSEITERI</sequence>
<comment type="caution">
    <text evidence="1">The sequence shown here is derived from an EMBL/GenBank/DDBJ whole genome shotgun (WGS) entry which is preliminary data.</text>
</comment>
<protein>
    <submittedName>
        <fullName evidence="1">Uncharacterized protein</fullName>
    </submittedName>
</protein>
<gene>
    <name evidence="1" type="ORF">LCGC14_2711930</name>
</gene>
<accession>A0A0F8ZCM7</accession>
<feature type="non-terminal residue" evidence="1">
    <location>
        <position position="1"/>
    </location>
</feature>
<dbReference type="AlphaFoldDB" id="A0A0F8ZCM7"/>
<evidence type="ECO:0000313" key="1">
    <source>
        <dbReference type="EMBL" id="KKK91542.1"/>
    </source>
</evidence>
<organism evidence="1">
    <name type="scientific">marine sediment metagenome</name>
    <dbReference type="NCBI Taxonomy" id="412755"/>
    <lineage>
        <taxon>unclassified sequences</taxon>
        <taxon>metagenomes</taxon>
        <taxon>ecological metagenomes</taxon>
    </lineage>
</organism>